<reference evidence="2" key="1">
    <citation type="submission" date="2022-11" db="UniProtKB">
        <authorList>
            <consortium name="WormBaseParasite"/>
        </authorList>
    </citation>
    <scope>IDENTIFICATION</scope>
</reference>
<sequence>MQNGPVILAIKTTILGIVDIGLSILCLCWHGKSFTFDNFALQFGNFDLFSSTIDLLLLTLFRIAFISLGCAILLLKKDPTKYLQKLSHFSFSVAILICAYSPTKLLLLAEKKDYLFVGDWLFLVENFIFAIFAHQLWMSFVVYAKTRAELNRAASSDSEDESIEEVVHDDQVPEQKTADVILRLLQYCKPSSDSEDESIEEVIHDDQVPEQKTSDVILRLLQYCKREWFWHLSGFTWLFIYSITRIFVPYYTGQVIASVVNSAGDPAKAHQALFDSGKLMIVISIVSAAAGGFRGGSFEYCYSRIQRAIRHDLFTALINQDVAFFDIHKTGEITSRLTADTQTMSDTVALNVNVFLRNIVQMGGSMLFMLTLCWRLSLVPFIVVPIILVASKIFGVYYDFLAEKTQEAVAHSNDVAEEVLSTMRTVRSFACEEIEGDRFFDKLTYTLNVTRKKAFAYVGYLWVSELFQTVINVAVLWYGGHLVLTGKLNKDLLVSFLLYQMQLADNIRQLGEVWTGLMQSVGAARKVCEYIDRKPNLDLDGDYIPEKVTGKIEFRNVSFSYPTRPQNKILRNLSFTVEPGEVVALVGPSGSGKSSCIALLEHFYEPEGGQVLIDGVPIEQYEHRFIHNTISLVGQEPVLFARSVEENISYGMDTCTKSEVIDAAKLANAHSFIEQTRDQYETNVGEKGSQMSGGQKQRIAIARSLVRKPAILLLDEATSALDTESEHLVQEAIYKNLKGRSVILIAHRLSTVEKADKIVLINKGVVEQMGTHQQLLNQEGMYKTLVFGLLFGV</sequence>
<accession>A0AC34QXJ4</accession>
<organism evidence="1 2">
    <name type="scientific">Panagrolaimus sp. JU765</name>
    <dbReference type="NCBI Taxonomy" id="591449"/>
    <lineage>
        <taxon>Eukaryota</taxon>
        <taxon>Metazoa</taxon>
        <taxon>Ecdysozoa</taxon>
        <taxon>Nematoda</taxon>
        <taxon>Chromadorea</taxon>
        <taxon>Rhabditida</taxon>
        <taxon>Tylenchina</taxon>
        <taxon>Panagrolaimomorpha</taxon>
        <taxon>Panagrolaimoidea</taxon>
        <taxon>Panagrolaimidae</taxon>
        <taxon>Panagrolaimus</taxon>
    </lineage>
</organism>
<proteinExistence type="predicted"/>
<dbReference type="Proteomes" id="UP000887576">
    <property type="component" value="Unplaced"/>
</dbReference>
<name>A0AC34QXJ4_9BILA</name>
<evidence type="ECO:0000313" key="2">
    <source>
        <dbReference type="WBParaSite" id="JU765_v2.g20153.t1"/>
    </source>
</evidence>
<dbReference type="WBParaSite" id="JU765_v2.g20153.t1">
    <property type="protein sequence ID" value="JU765_v2.g20153.t1"/>
    <property type="gene ID" value="JU765_v2.g20153"/>
</dbReference>
<protein>
    <submittedName>
        <fullName evidence="2">ABC-type antigen peptide transporter</fullName>
    </submittedName>
</protein>
<evidence type="ECO:0000313" key="1">
    <source>
        <dbReference type="Proteomes" id="UP000887576"/>
    </source>
</evidence>